<accession>A0AAQ4DJ71</accession>
<protein>
    <submittedName>
        <fullName evidence="1">Uncharacterized protein</fullName>
    </submittedName>
</protein>
<evidence type="ECO:0000313" key="1">
    <source>
        <dbReference type="EMBL" id="KAK8762511.1"/>
    </source>
</evidence>
<gene>
    <name evidence="1" type="ORF">V5799_026220</name>
</gene>
<comment type="caution">
    <text evidence="1">The sequence shown here is derived from an EMBL/GenBank/DDBJ whole genome shotgun (WGS) entry which is preliminary data.</text>
</comment>
<proteinExistence type="predicted"/>
<keyword evidence="2" id="KW-1185">Reference proteome</keyword>
<dbReference type="Proteomes" id="UP001321473">
    <property type="component" value="Unassembled WGS sequence"/>
</dbReference>
<dbReference type="AlphaFoldDB" id="A0AAQ4DJ71"/>
<evidence type="ECO:0000313" key="2">
    <source>
        <dbReference type="Proteomes" id="UP001321473"/>
    </source>
</evidence>
<sequence length="242" mass="27309">MGDHLSTKSIELPPDGVCTIIFYDSLYKRGGSTLNAPFEHNFQRFLNATDAHNITQFGIGFDYGNEALLKACGVISALNVNRAYASCAATVGTYPLFSLFRTLRITAQRLWHEVFQTIGDAQLPTTLALSVGIPMRRYKPRNPDQCAQGDSDPSKNLIMAPCKTFQGPQLADALELCEVKTNYTSLKYIIAAMDIDYSDPRFYILLWLQSLIRFFQNVYTVPDMTMFCHALDTYPPCLRYNR</sequence>
<dbReference type="EMBL" id="JARKHS020030024">
    <property type="protein sequence ID" value="KAK8762511.1"/>
    <property type="molecule type" value="Genomic_DNA"/>
</dbReference>
<name>A0AAQ4DJ71_AMBAM</name>
<reference evidence="1 2" key="1">
    <citation type="journal article" date="2023" name="Arcadia Sci">
        <title>De novo assembly of a long-read Amblyomma americanum tick genome.</title>
        <authorList>
            <person name="Chou S."/>
            <person name="Poskanzer K.E."/>
            <person name="Rollins M."/>
            <person name="Thuy-Boun P.S."/>
        </authorList>
    </citation>
    <scope>NUCLEOTIDE SEQUENCE [LARGE SCALE GENOMIC DNA]</scope>
    <source>
        <strain evidence="1">F_SG_1</strain>
        <tissue evidence="1">Salivary glands</tissue>
    </source>
</reference>
<organism evidence="1 2">
    <name type="scientific">Amblyomma americanum</name>
    <name type="common">Lone star tick</name>
    <dbReference type="NCBI Taxonomy" id="6943"/>
    <lineage>
        <taxon>Eukaryota</taxon>
        <taxon>Metazoa</taxon>
        <taxon>Ecdysozoa</taxon>
        <taxon>Arthropoda</taxon>
        <taxon>Chelicerata</taxon>
        <taxon>Arachnida</taxon>
        <taxon>Acari</taxon>
        <taxon>Parasitiformes</taxon>
        <taxon>Ixodida</taxon>
        <taxon>Ixodoidea</taxon>
        <taxon>Ixodidae</taxon>
        <taxon>Amblyomminae</taxon>
        <taxon>Amblyomma</taxon>
    </lineage>
</organism>